<accession>A0ABU6ZV85</accession>
<dbReference type="Proteomes" id="UP001341840">
    <property type="component" value="Unassembled WGS sequence"/>
</dbReference>
<sequence length="58" mass="6566">MDEVYANFLLGCCKSPPASQCNLLLDFWILIFIQADLNLWLSKTETEDDDAIIDVDEG</sequence>
<evidence type="ECO:0000313" key="1">
    <source>
        <dbReference type="EMBL" id="MED6225942.1"/>
    </source>
</evidence>
<name>A0ABU6ZV85_9FABA</name>
<gene>
    <name evidence="1" type="ORF">PIB30_098461</name>
</gene>
<comment type="caution">
    <text evidence="1">The sequence shown here is derived from an EMBL/GenBank/DDBJ whole genome shotgun (WGS) entry which is preliminary data.</text>
</comment>
<dbReference type="EMBL" id="JASCZI010274383">
    <property type="protein sequence ID" value="MED6225942.1"/>
    <property type="molecule type" value="Genomic_DNA"/>
</dbReference>
<evidence type="ECO:0000313" key="2">
    <source>
        <dbReference type="Proteomes" id="UP001341840"/>
    </source>
</evidence>
<reference evidence="1 2" key="1">
    <citation type="journal article" date="2023" name="Plants (Basel)">
        <title>Bridging the Gap: Combining Genomics and Transcriptomics Approaches to Understand Stylosanthes scabra, an Orphan Legume from the Brazilian Caatinga.</title>
        <authorList>
            <person name="Ferreira-Neto J.R.C."/>
            <person name="da Silva M.D."/>
            <person name="Binneck E."/>
            <person name="de Melo N.F."/>
            <person name="da Silva R.H."/>
            <person name="de Melo A.L.T.M."/>
            <person name="Pandolfi V."/>
            <person name="Bustamante F.O."/>
            <person name="Brasileiro-Vidal A.C."/>
            <person name="Benko-Iseppon A.M."/>
        </authorList>
    </citation>
    <scope>NUCLEOTIDE SEQUENCE [LARGE SCALE GENOMIC DNA]</scope>
    <source>
        <tissue evidence="1">Leaves</tissue>
    </source>
</reference>
<keyword evidence="2" id="KW-1185">Reference proteome</keyword>
<proteinExistence type="predicted"/>
<organism evidence="1 2">
    <name type="scientific">Stylosanthes scabra</name>
    <dbReference type="NCBI Taxonomy" id="79078"/>
    <lineage>
        <taxon>Eukaryota</taxon>
        <taxon>Viridiplantae</taxon>
        <taxon>Streptophyta</taxon>
        <taxon>Embryophyta</taxon>
        <taxon>Tracheophyta</taxon>
        <taxon>Spermatophyta</taxon>
        <taxon>Magnoliopsida</taxon>
        <taxon>eudicotyledons</taxon>
        <taxon>Gunneridae</taxon>
        <taxon>Pentapetalae</taxon>
        <taxon>rosids</taxon>
        <taxon>fabids</taxon>
        <taxon>Fabales</taxon>
        <taxon>Fabaceae</taxon>
        <taxon>Papilionoideae</taxon>
        <taxon>50 kb inversion clade</taxon>
        <taxon>dalbergioids sensu lato</taxon>
        <taxon>Dalbergieae</taxon>
        <taxon>Pterocarpus clade</taxon>
        <taxon>Stylosanthes</taxon>
    </lineage>
</organism>
<protein>
    <submittedName>
        <fullName evidence="1">Uncharacterized protein</fullName>
    </submittedName>
</protein>